<evidence type="ECO:0000259" key="13">
    <source>
        <dbReference type="Pfam" id="PF08323"/>
    </source>
</evidence>
<dbReference type="FunFam" id="3.40.50.2000:FF:000011">
    <property type="entry name" value="Glycogen synthase"/>
    <property type="match status" value="1"/>
</dbReference>
<dbReference type="CAZy" id="GT5">
    <property type="family name" value="Glycosyltransferase Family 5"/>
</dbReference>
<feature type="binding site" evidence="11">
    <location>
        <position position="22"/>
    </location>
    <ligand>
        <name>ADP-alpha-D-glucose</name>
        <dbReference type="ChEBI" id="CHEBI:57498"/>
    </ligand>
</feature>
<dbReference type="HAMAP" id="MF_00484">
    <property type="entry name" value="Glycogen_synth"/>
    <property type="match status" value="1"/>
</dbReference>
<evidence type="ECO:0000256" key="3">
    <source>
        <dbReference type="ARBA" id="ARBA00004964"/>
    </source>
</evidence>
<keyword evidence="7 11" id="KW-0328">Glycosyltransferase</keyword>
<dbReference type="InterPro" id="IPR001296">
    <property type="entry name" value="Glyco_trans_1"/>
</dbReference>
<dbReference type="GO" id="GO:0005978">
    <property type="term" value="P:glycogen biosynthetic process"/>
    <property type="evidence" value="ECO:0007669"/>
    <property type="project" value="UniProtKB-UniRule"/>
</dbReference>
<dbReference type="Gene3D" id="3.40.50.2000">
    <property type="entry name" value="Glycogen Phosphorylase B"/>
    <property type="match status" value="2"/>
</dbReference>
<dbReference type="eggNOG" id="COG0297">
    <property type="taxonomic scope" value="Bacteria"/>
</dbReference>
<dbReference type="Pfam" id="PF00534">
    <property type="entry name" value="Glycos_transf_1"/>
    <property type="match status" value="1"/>
</dbReference>
<dbReference type="GO" id="GO:0004373">
    <property type="term" value="F:alpha-1,4-glucan glucosyltransferase (UDP-glucose donor) activity"/>
    <property type="evidence" value="ECO:0007669"/>
    <property type="project" value="InterPro"/>
</dbReference>
<comment type="function">
    <text evidence="2 11">Synthesizes alpha-1,4-glucan chains using ADP-glucose.</text>
</comment>
<feature type="domain" description="Glycosyl transferase family 1" evidence="12">
    <location>
        <begin position="293"/>
        <end position="430"/>
    </location>
</feature>
<protein>
    <recommendedName>
        <fullName evidence="6 11">Glycogen synthase</fullName>
        <ecNumber evidence="5 11">2.4.1.21</ecNumber>
    </recommendedName>
    <alternativeName>
        <fullName evidence="10 11">Starch [bacterial glycogen] synthase</fullName>
    </alternativeName>
</protein>
<evidence type="ECO:0000256" key="1">
    <source>
        <dbReference type="ARBA" id="ARBA00001478"/>
    </source>
</evidence>
<comment type="pathway">
    <text evidence="3 11">Glycan biosynthesis; glycogen biosynthesis.</text>
</comment>
<evidence type="ECO:0000256" key="6">
    <source>
        <dbReference type="ARBA" id="ARBA00019935"/>
    </source>
</evidence>
<accession>B6XDT9</accession>
<comment type="caution">
    <text evidence="14">The sequence shown here is derived from an EMBL/GenBank/DDBJ whole genome shotgun (WGS) entry which is preliminary data.</text>
</comment>
<name>B6XDT9_9GAMM</name>
<dbReference type="AlphaFoldDB" id="B6XDT9"/>
<gene>
    <name evidence="11 14" type="primary">glgA</name>
    <name evidence="14" type="ORF">PROVALCAL_01514</name>
</gene>
<dbReference type="Proteomes" id="UP000003729">
    <property type="component" value="Unassembled WGS sequence"/>
</dbReference>
<dbReference type="PANTHER" id="PTHR45825">
    <property type="entry name" value="GRANULE-BOUND STARCH SYNTHASE 1, CHLOROPLASTIC/AMYLOPLASTIC"/>
    <property type="match status" value="1"/>
</dbReference>
<evidence type="ECO:0000256" key="2">
    <source>
        <dbReference type="ARBA" id="ARBA00002764"/>
    </source>
</evidence>
<keyword evidence="9 11" id="KW-0320">Glycogen biosynthesis</keyword>
<evidence type="ECO:0000256" key="11">
    <source>
        <dbReference type="HAMAP-Rule" id="MF_00484"/>
    </source>
</evidence>
<dbReference type="CDD" id="cd03791">
    <property type="entry name" value="GT5_Glycogen_synthase_DULL1-like"/>
    <property type="match status" value="1"/>
</dbReference>
<reference evidence="14 15" key="1">
    <citation type="submission" date="2008-10" db="EMBL/GenBank/DDBJ databases">
        <title>Draft genome sequence of Providencia alcalifaciens (DSM 30120).</title>
        <authorList>
            <person name="Sudarsanam P."/>
            <person name="Ley R."/>
            <person name="Guruge J."/>
            <person name="Turnbaugh P.J."/>
            <person name="Mahowald M."/>
            <person name="Liep D."/>
            <person name="Gordon J."/>
        </authorList>
    </citation>
    <scope>NUCLEOTIDE SEQUENCE [LARGE SCALE GENOMIC DNA]</scope>
    <source>
        <strain evidence="14 15">DSM 30120</strain>
    </source>
</reference>
<dbReference type="EC" id="2.4.1.21" evidence="5 11"/>
<reference evidence="14 15" key="2">
    <citation type="submission" date="2008-10" db="EMBL/GenBank/DDBJ databases">
        <authorList>
            <person name="Fulton L."/>
            <person name="Clifton S."/>
            <person name="Fulton B."/>
            <person name="Xu J."/>
            <person name="Minx P."/>
            <person name="Pepin K.H."/>
            <person name="Johnson M."/>
            <person name="Bhonagiri V."/>
            <person name="Nash W.E."/>
            <person name="Mardis E.R."/>
            <person name="Wilson R.K."/>
        </authorList>
    </citation>
    <scope>NUCLEOTIDE SEQUENCE [LARGE SCALE GENOMIC DNA]</scope>
    <source>
        <strain evidence="14 15">DSM 30120</strain>
    </source>
</reference>
<evidence type="ECO:0000256" key="10">
    <source>
        <dbReference type="ARBA" id="ARBA00031722"/>
    </source>
</evidence>
<evidence type="ECO:0000256" key="5">
    <source>
        <dbReference type="ARBA" id="ARBA00012588"/>
    </source>
</evidence>
<dbReference type="GO" id="GO:0009011">
    <property type="term" value="F:alpha-1,4-glucan glucosyltransferase (ADP-glucose donor) activity"/>
    <property type="evidence" value="ECO:0007669"/>
    <property type="project" value="UniProtKB-UniRule"/>
</dbReference>
<dbReference type="NCBIfam" id="TIGR02095">
    <property type="entry name" value="glgA"/>
    <property type="match status" value="1"/>
</dbReference>
<evidence type="ECO:0000313" key="15">
    <source>
        <dbReference type="Proteomes" id="UP000003729"/>
    </source>
</evidence>
<dbReference type="EMBL" id="ABXW01000042">
    <property type="protein sequence ID" value="EEB46400.1"/>
    <property type="molecule type" value="Genomic_DNA"/>
</dbReference>
<dbReference type="PANTHER" id="PTHR45825:SF11">
    <property type="entry name" value="ALPHA AMYLASE DOMAIN-CONTAINING PROTEIN"/>
    <property type="match status" value="1"/>
</dbReference>
<dbReference type="Pfam" id="PF08323">
    <property type="entry name" value="Glyco_transf_5"/>
    <property type="match status" value="1"/>
</dbReference>
<evidence type="ECO:0000259" key="12">
    <source>
        <dbReference type="Pfam" id="PF00534"/>
    </source>
</evidence>
<evidence type="ECO:0000256" key="4">
    <source>
        <dbReference type="ARBA" id="ARBA00010281"/>
    </source>
</evidence>
<evidence type="ECO:0000256" key="8">
    <source>
        <dbReference type="ARBA" id="ARBA00022679"/>
    </source>
</evidence>
<sequence>MQPKGGFMRILHAGSELFPLLKTGGLADVLGALPQAQIAEGADVRLVLPGFPALLDAIPHTVVGSQIHTFAGPITLRFGTYDGVGIYLIDAPHLYQRAGSPYHDNNLHEYQDNYLRFALLGWISSELACGFDVTWRPELIHAHDWHAGLCAAYLAARNYPVPCVFTVHNLAYQGLFSANHFPELQLPHTFYSPEGLEFYGQISYLKAGLFYASKITFVSPTYAKEVTIPEYGYGLASLLKQRQSQEGILGILNGVDYQVWDPQLDPLIPHNYGRQNMLGKAICKMTHQRENQLSVTDKVPLFGVVSRLSTQKGLDLLLEVIPDLLHQGGQLSVLGSGDTNLQHAFEQLARQYPKQVSVLIGYDELHAHKLIAAADVMVVPSRYEPCGLTQLYGLKYGALPLVRHTGGLADTVTDCSLENLADRTATGFVFHDYHGYRSHHGKTTELHDAIRRVFALWNEPTRWKRVRRQGMRMNFSWHASAQKYLALYQSLIAPQVGGSENE</sequence>
<comment type="catalytic activity">
    <reaction evidence="1 11">
        <text>[(1-&gt;4)-alpha-D-glucosyl](n) + ADP-alpha-D-glucose = [(1-&gt;4)-alpha-D-glucosyl](n+1) + ADP + H(+)</text>
        <dbReference type="Rhea" id="RHEA:18189"/>
        <dbReference type="Rhea" id="RHEA-COMP:9584"/>
        <dbReference type="Rhea" id="RHEA-COMP:9587"/>
        <dbReference type="ChEBI" id="CHEBI:15378"/>
        <dbReference type="ChEBI" id="CHEBI:15444"/>
        <dbReference type="ChEBI" id="CHEBI:57498"/>
        <dbReference type="ChEBI" id="CHEBI:456216"/>
        <dbReference type="EC" id="2.4.1.21"/>
    </reaction>
</comment>
<evidence type="ECO:0000313" key="14">
    <source>
        <dbReference type="EMBL" id="EEB46400.1"/>
    </source>
</evidence>
<dbReference type="InterPro" id="IPR013534">
    <property type="entry name" value="Starch_synth_cat_dom"/>
</dbReference>
<dbReference type="SUPFAM" id="SSF53756">
    <property type="entry name" value="UDP-Glycosyltransferase/glycogen phosphorylase"/>
    <property type="match status" value="1"/>
</dbReference>
<keyword evidence="8 11" id="KW-0808">Transferase</keyword>
<evidence type="ECO:0000256" key="9">
    <source>
        <dbReference type="ARBA" id="ARBA00023056"/>
    </source>
</evidence>
<organism evidence="14 15">
    <name type="scientific">Providencia alcalifaciens DSM 30120</name>
    <dbReference type="NCBI Taxonomy" id="520999"/>
    <lineage>
        <taxon>Bacteria</taxon>
        <taxon>Pseudomonadati</taxon>
        <taxon>Pseudomonadota</taxon>
        <taxon>Gammaproteobacteria</taxon>
        <taxon>Enterobacterales</taxon>
        <taxon>Morganellaceae</taxon>
        <taxon>Providencia</taxon>
    </lineage>
</organism>
<dbReference type="InterPro" id="IPR011835">
    <property type="entry name" value="GS/SS"/>
</dbReference>
<evidence type="ECO:0000256" key="7">
    <source>
        <dbReference type="ARBA" id="ARBA00022676"/>
    </source>
</evidence>
<feature type="domain" description="Starch synthase catalytic" evidence="13">
    <location>
        <begin position="9"/>
        <end position="240"/>
    </location>
</feature>
<dbReference type="UniPathway" id="UPA00164"/>
<dbReference type="NCBIfam" id="NF001899">
    <property type="entry name" value="PRK00654.1-2"/>
    <property type="match status" value="1"/>
</dbReference>
<comment type="similarity">
    <text evidence="4 11">Belongs to the glycosyltransferase 1 family. Bacterial/plant glycogen synthase subfamily.</text>
</comment>
<proteinExistence type="inferred from homology"/>
<dbReference type="GO" id="GO:0005829">
    <property type="term" value="C:cytosol"/>
    <property type="evidence" value="ECO:0007669"/>
    <property type="project" value="TreeGrafter"/>
</dbReference>